<feature type="compositionally biased region" description="Basic and acidic residues" evidence="1">
    <location>
        <begin position="184"/>
        <end position="211"/>
    </location>
</feature>
<dbReference type="EMBL" id="ML143388">
    <property type="protein sequence ID" value="TBU34695.1"/>
    <property type="molecule type" value="Genomic_DNA"/>
</dbReference>
<feature type="compositionally biased region" description="Low complexity" evidence="1">
    <location>
        <begin position="169"/>
        <end position="179"/>
    </location>
</feature>
<protein>
    <submittedName>
        <fullName evidence="2">Uncharacterized protein</fullName>
    </submittedName>
</protein>
<organism evidence="2">
    <name type="scientific">Dichomitus squalens</name>
    <dbReference type="NCBI Taxonomy" id="114155"/>
    <lineage>
        <taxon>Eukaryota</taxon>
        <taxon>Fungi</taxon>
        <taxon>Dikarya</taxon>
        <taxon>Basidiomycota</taxon>
        <taxon>Agaricomycotina</taxon>
        <taxon>Agaricomycetes</taxon>
        <taxon>Polyporales</taxon>
        <taxon>Polyporaceae</taxon>
        <taxon>Dichomitus</taxon>
    </lineage>
</organism>
<name>A0A4Q9N3C3_9APHY</name>
<evidence type="ECO:0000313" key="2">
    <source>
        <dbReference type="EMBL" id="TBU34695.1"/>
    </source>
</evidence>
<proteinExistence type="predicted"/>
<accession>A0A4Q9N3C3</accession>
<feature type="compositionally biased region" description="Polar residues" evidence="1">
    <location>
        <begin position="216"/>
        <end position="225"/>
    </location>
</feature>
<evidence type="ECO:0000256" key="1">
    <source>
        <dbReference type="SAM" id="MobiDB-lite"/>
    </source>
</evidence>
<sequence>MPVYPLAAACHISTQSTTSVHTESVSNNLRHIDIRLVMLLWTGHSRMGWKHDVRTHLQSHRLNRQRCWCSSGHTACYLFLGYPASVQSYLGPTTNTANVVTRLVCYRVRFMQLLQLSPSDTSCQTIHTSTQASTCDLATMSQRIFRLCRGFLRILMSYHAAQREKNLPRSSVRARSSGRSSHHSAIDRHNPSYVRRASERARRSRGHDPYLHPRTRFTQLTMTST</sequence>
<dbReference type="Proteomes" id="UP000292957">
    <property type="component" value="Unassembled WGS sequence"/>
</dbReference>
<reference evidence="2" key="1">
    <citation type="submission" date="2019-01" db="EMBL/GenBank/DDBJ databases">
        <title>Draft genome sequences of three monokaryotic isolates of the white-rot basidiomycete fungus Dichomitus squalens.</title>
        <authorList>
            <consortium name="DOE Joint Genome Institute"/>
            <person name="Lopez S.C."/>
            <person name="Andreopoulos B."/>
            <person name="Pangilinan J."/>
            <person name="Lipzen A."/>
            <person name="Riley R."/>
            <person name="Ahrendt S."/>
            <person name="Ng V."/>
            <person name="Barry K."/>
            <person name="Daum C."/>
            <person name="Grigoriev I.V."/>
            <person name="Hilden K.S."/>
            <person name="Makela M.R."/>
            <person name="de Vries R.P."/>
        </authorList>
    </citation>
    <scope>NUCLEOTIDE SEQUENCE [LARGE SCALE GENOMIC DNA]</scope>
    <source>
        <strain evidence="2">OM18370.1</strain>
    </source>
</reference>
<feature type="region of interest" description="Disordered" evidence="1">
    <location>
        <begin position="166"/>
        <end position="225"/>
    </location>
</feature>
<gene>
    <name evidence="2" type="ORF">BD311DRAFT_746622</name>
</gene>
<dbReference type="AlphaFoldDB" id="A0A4Q9N3C3"/>